<gene>
    <name evidence="1" type="ORF">V1478_008453</name>
</gene>
<protein>
    <submittedName>
        <fullName evidence="1">Protein-lysine N-methyltransferase EEF2KMT isoform X2</fullName>
    </submittedName>
</protein>
<evidence type="ECO:0000313" key="2">
    <source>
        <dbReference type="Proteomes" id="UP001607302"/>
    </source>
</evidence>
<sequence>MAELEQNGDEIDDDVFVAYCNLVSISEKDLHYRHFLQEHGYLQYITIQESINIISKGTTGLCVWQVDLI</sequence>
<dbReference type="Proteomes" id="UP001607302">
    <property type="component" value="Unassembled WGS sequence"/>
</dbReference>
<accession>A0ABD2AVJ5</accession>
<dbReference type="AlphaFoldDB" id="A0ABD2AVJ5"/>
<keyword evidence="2" id="KW-1185">Reference proteome</keyword>
<organism evidence="1 2">
    <name type="scientific">Vespula squamosa</name>
    <name type="common">Southern yellow jacket</name>
    <name type="synonym">Wasp</name>
    <dbReference type="NCBI Taxonomy" id="30214"/>
    <lineage>
        <taxon>Eukaryota</taxon>
        <taxon>Metazoa</taxon>
        <taxon>Ecdysozoa</taxon>
        <taxon>Arthropoda</taxon>
        <taxon>Hexapoda</taxon>
        <taxon>Insecta</taxon>
        <taxon>Pterygota</taxon>
        <taxon>Neoptera</taxon>
        <taxon>Endopterygota</taxon>
        <taxon>Hymenoptera</taxon>
        <taxon>Apocrita</taxon>
        <taxon>Aculeata</taxon>
        <taxon>Vespoidea</taxon>
        <taxon>Vespidae</taxon>
        <taxon>Vespinae</taxon>
        <taxon>Vespula</taxon>
    </lineage>
</organism>
<name>A0ABD2AVJ5_VESSQ</name>
<proteinExistence type="predicted"/>
<reference evidence="1 2" key="1">
    <citation type="journal article" date="2024" name="Ann. Entomol. Soc. Am.">
        <title>Genomic analyses of the southern and eastern yellowjacket wasps (Hymenoptera: Vespidae) reveal evolutionary signatures of social life.</title>
        <authorList>
            <person name="Catto M.A."/>
            <person name="Caine P.B."/>
            <person name="Orr S.E."/>
            <person name="Hunt B.G."/>
            <person name="Goodisman M.A.D."/>
        </authorList>
    </citation>
    <scope>NUCLEOTIDE SEQUENCE [LARGE SCALE GENOMIC DNA]</scope>
    <source>
        <strain evidence="1">233</strain>
        <tissue evidence="1">Head and thorax</tissue>
    </source>
</reference>
<dbReference type="EMBL" id="JAUDFV010000139">
    <property type="protein sequence ID" value="KAL2723940.1"/>
    <property type="molecule type" value="Genomic_DNA"/>
</dbReference>
<comment type="caution">
    <text evidence="1">The sequence shown here is derived from an EMBL/GenBank/DDBJ whole genome shotgun (WGS) entry which is preliminary data.</text>
</comment>
<evidence type="ECO:0000313" key="1">
    <source>
        <dbReference type="EMBL" id="KAL2723940.1"/>
    </source>
</evidence>